<gene>
    <name evidence="2" type="ORF">GPECTOR_57g459</name>
</gene>
<organism evidence="2 3">
    <name type="scientific">Gonium pectorale</name>
    <name type="common">Green alga</name>
    <dbReference type="NCBI Taxonomy" id="33097"/>
    <lineage>
        <taxon>Eukaryota</taxon>
        <taxon>Viridiplantae</taxon>
        <taxon>Chlorophyta</taxon>
        <taxon>core chlorophytes</taxon>
        <taxon>Chlorophyceae</taxon>
        <taxon>CS clade</taxon>
        <taxon>Chlamydomonadales</taxon>
        <taxon>Volvocaceae</taxon>
        <taxon>Gonium</taxon>
    </lineage>
</organism>
<proteinExistence type="predicted"/>
<dbReference type="OrthoDB" id="521953at2759"/>
<reference evidence="3" key="1">
    <citation type="journal article" date="2016" name="Nat. Commun.">
        <title>The Gonium pectorale genome demonstrates co-option of cell cycle regulation during the evolution of multicellularity.</title>
        <authorList>
            <person name="Hanschen E.R."/>
            <person name="Marriage T.N."/>
            <person name="Ferris P.J."/>
            <person name="Hamaji T."/>
            <person name="Toyoda A."/>
            <person name="Fujiyama A."/>
            <person name="Neme R."/>
            <person name="Noguchi H."/>
            <person name="Minakuchi Y."/>
            <person name="Suzuki M."/>
            <person name="Kawai-Toyooka H."/>
            <person name="Smith D.R."/>
            <person name="Sparks H."/>
            <person name="Anderson J."/>
            <person name="Bakaric R."/>
            <person name="Luria V."/>
            <person name="Karger A."/>
            <person name="Kirschner M.W."/>
            <person name="Durand P.M."/>
            <person name="Michod R.E."/>
            <person name="Nozaki H."/>
            <person name="Olson B.J."/>
        </authorList>
    </citation>
    <scope>NUCLEOTIDE SEQUENCE [LARGE SCALE GENOMIC DNA]</scope>
    <source>
        <strain evidence="3">NIES-2863</strain>
    </source>
</reference>
<feature type="region of interest" description="Disordered" evidence="1">
    <location>
        <begin position="70"/>
        <end position="99"/>
    </location>
</feature>
<accession>A0A150G5L1</accession>
<dbReference type="STRING" id="33097.A0A150G5L1"/>
<evidence type="ECO:0000256" key="1">
    <source>
        <dbReference type="SAM" id="MobiDB-lite"/>
    </source>
</evidence>
<protein>
    <submittedName>
        <fullName evidence="2">Uncharacterized protein</fullName>
    </submittedName>
</protein>
<keyword evidence="3" id="KW-1185">Reference proteome</keyword>
<dbReference type="EMBL" id="LSYV01000058">
    <property type="protein sequence ID" value="KXZ45169.1"/>
    <property type="molecule type" value="Genomic_DNA"/>
</dbReference>
<evidence type="ECO:0000313" key="3">
    <source>
        <dbReference type="Proteomes" id="UP000075714"/>
    </source>
</evidence>
<dbReference type="AlphaFoldDB" id="A0A150G5L1"/>
<dbReference type="Proteomes" id="UP000075714">
    <property type="component" value="Unassembled WGS sequence"/>
</dbReference>
<dbReference type="CDD" id="cd23706">
    <property type="entry name" value="FAP273"/>
    <property type="match status" value="1"/>
</dbReference>
<comment type="caution">
    <text evidence="2">The sequence shown here is derived from an EMBL/GenBank/DDBJ whole genome shotgun (WGS) entry which is preliminary data.</text>
</comment>
<evidence type="ECO:0000313" key="2">
    <source>
        <dbReference type="EMBL" id="KXZ45169.1"/>
    </source>
</evidence>
<sequence length="139" mass="15228">MSILGPSDRRPELALTGTTVAHLKTWRTEYLDEYSAPKLADGVPAVRAQMGSIDARIGTLTGAHSTVHKATERFPPGHPPLYTYRSQGDPPIGTMTRGTGEIKSLKDSVLYGKEQTWAHWRVAVDGKPADSRRKYRGVG</sequence>
<name>A0A150G5L1_GONPE</name>